<feature type="compositionally biased region" description="Pro residues" evidence="2">
    <location>
        <begin position="295"/>
        <end position="306"/>
    </location>
</feature>
<dbReference type="SUPFAM" id="SSF81606">
    <property type="entry name" value="PP2C-like"/>
    <property type="match status" value="1"/>
</dbReference>
<evidence type="ECO:0000313" key="4">
    <source>
        <dbReference type="EMBL" id="MBG6089358.1"/>
    </source>
</evidence>
<feature type="compositionally biased region" description="Low complexity" evidence="2">
    <location>
        <begin position="19"/>
        <end position="29"/>
    </location>
</feature>
<organism evidence="4 5">
    <name type="scientific">Actinomadura viridis</name>
    <dbReference type="NCBI Taxonomy" id="58110"/>
    <lineage>
        <taxon>Bacteria</taxon>
        <taxon>Bacillati</taxon>
        <taxon>Actinomycetota</taxon>
        <taxon>Actinomycetes</taxon>
        <taxon>Streptosporangiales</taxon>
        <taxon>Thermomonosporaceae</taxon>
        <taxon>Actinomadura</taxon>
    </lineage>
</organism>
<feature type="region of interest" description="Disordered" evidence="2">
    <location>
        <begin position="73"/>
        <end position="157"/>
    </location>
</feature>
<evidence type="ECO:0000256" key="1">
    <source>
        <dbReference type="ARBA" id="ARBA00022801"/>
    </source>
</evidence>
<dbReference type="Pfam" id="PF13185">
    <property type="entry name" value="GAF_2"/>
    <property type="match status" value="1"/>
</dbReference>
<dbReference type="Gene3D" id="3.30.450.40">
    <property type="match status" value="2"/>
</dbReference>
<dbReference type="InterPro" id="IPR052016">
    <property type="entry name" value="Bact_Sigma-Reg"/>
</dbReference>
<keyword evidence="1" id="KW-0378">Hydrolase</keyword>
<reference evidence="4" key="1">
    <citation type="submission" date="2020-11" db="EMBL/GenBank/DDBJ databases">
        <title>Sequencing the genomes of 1000 actinobacteria strains.</title>
        <authorList>
            <person name="Klenk H.-P."/>
        </authorList>
    </citation>
    <scope>NUCLEOTIDE SEQUENCE</scope>
    <source>
        <strain evidence="4">DSM 43175</strain>
    </source>
</reference>
<comment type="caution">
    <text evidence="4">The sequence shown here is derived from an EMBL/GenBank/DDBJ whole genome shotgun (WGS) entry which is preliminary data.</text>
</comment>
<feature type="compositionally biased region" description="Low complexity" evidence="2">
    <location>
        <begin position="307"/>
        <end position="322"/>
    </location>
</feature>
<dbReference type="InterPro" id="IPR001932">
    <property type="entry name" value="PPM-type_phosphatase-like_dom"/>
</dbReference>
<protein>
    <recommendedName>
        <fullName evidence="3">PPM-type phosphatase domain-containing protein</fullName>
    </recommendedName>
</protein>
<dbReference type="InterPro" id="IPR036457">
    <property type="entry name" value="PPM-type-like_dom_sf"/>
</dbReference>
<feature type="region of interest" description="Disordered" evidence="2">
    <location>
        <begin position="286"/>
        <end position="336"/>
    </location>
</feature>
<dbReference type="PANTHER" id="PTHR43156:SF2">
    <property type="entry name" value="STAGE II SPORULATION PROTEIN E"/>
    <property type="match status" value="1"/>
</dbReference>
<dbReference type="SUPFAM" id="SSF55781">
    <property type="entry name" value="GAF domain-like"/>
    <property type="match status" value="1"/>
</dbReference>
<dbReference type="EMBL" id="JADOUA010000001">
    <property type="protein sequence ID" value="MBG6089358.1"/>
    <property type="molecule type" value="Genomic_DNA"/>
</dbReference>
<dbReference type="AlphaFoldDB" id="A0A931GJ66"/>
<evidence type="ECO:0000259" key="3">
    <source>
        <dbReference type="SMART" id="SM00331"/>
    </source>
</evidence>
<feature type="region of interest" description="Disordered" evidence="2">
    <location>
        <begin position="1"/>
        <end position="48"/>
    </location>
</feature>
<dbReference type="Pfam" id="PF07228">
    <property type="entry name" value="SpoIIE"/>
    <property type="match status" value="1"/>
</dbReference>
<dbReference type="RefSeq" id="WP_197011975.1">
    <property type="nucleotide sequence ID" value="NZ_JADOUA010000001.1"/>
</dbReference>
<feature type="domain" description="PPM-type phosphatase" evidence="3">
    <location>
        <begin position="447"/>
        <end position="658"/>
    </location>
</feature>
<accession>A0A931GJ66</accession>
<dbReference type="PANTHER" id="PTHR43156">
    <property type="entry name" value="STAGE II SPORULATION PROTEIN E-RELATED"/>
    <property type="match status" value="1"/>
</dbReference>
<keyword evidence="5" id="KW-1185">Reference proteome</keyword>
<feature type="compositionally biased region" description="Low complexity" evidence="2">
    <location>
        <begin position="1"/>
        <end position="11"/>
    </location>
</feature>
<dbReference type="InterPro" id="IPR029016">
    <property type="entry name" value="GAF-like_dom_sf"/>
</dbReference>
<gene>
    <name evidence="4" type="ORF">IW256_003471</name>
</gene>
<proteinExistence type="predicted"/>
<sequence>MSMIETGSGTAPSPPAGAGPPSALSPSPLDRARRRLLAGVTGPPDPAAPLTARLRLAGRVLVPAFADLCAIEPAPGRDGAAPPLVLGDTEPGGRPPAGTALDDESAAQSWLARAWREAQPRPGPGAGAGAAAPNGAGSESAADRGSGEPPRLPAAPAGDPWAVAVPLVAGGRLVGTLRLRRAASRPPFDADDTAVVEELARHLGLHLSYALLLGAERAERAGVEAAARRAGRLQRLAAELSGALTTGQVAAVIAAHARSVTDAGALVTVVGMGGAPGAGLRVMACTGPAHERPEPPAGEPGGPPAGLPGVLGATPSAGLDGASPGGPPGGLPAARPLPPALADLLARPRPFWSGPARRAAGVCPACPPSGEPGTTALLPISLLGEPVGALSVVLPARYEPAPAERADLIAIAELGAQALGRARRFDLESRVASTLQRSLLPGRLPRVPGITTRARYRPASQERLGGDWYDQVPVDGGRVAVAVGDVCGHGIGAAAVMSQIRAGLSAYLLEGHPPDRALALASRLTSAFPAEVMVTACCAVVDPAAGTIEYANAGHPPPLVRAPDGEVAFLNAALGPPLGVGGPEVPGTARLALPPGSTLLLYTDGLIERRGESLDLGLARLAERLIGCSGPLDRAADALLALTGSGAQDDVTILLLRTGPDRPNGPNGPGVV</sequence>
<dbReference type="Proteomes" id="UP000614047">
    <property type="component" value="Unassembled WGS sequence"/>
</dbReference>
<dbReference type="GO" id="GO:0016791">
    <property type="term" value="F:phosphatase activity"/>
    <property type="evidence" value="ECO:0007669"/>
    <property type="project" value="TreeGrafter"/>
</dbReference>
<name>A0A931GJ66_9ACTN</name>
<dbReference type="Gene3D" id="3.60.40.10">
    <property type="entry name" value="PPM-type phosphatase domain"/>
    <property type="match status" value="1"/>
</dbReference>
<feature type="compositionally biased region" description="Pro residues" evidence="2">
    <location>
        <begin position="325"/>
        <end position="336"/>
    </location>
</feature>
<evidence type="ECO:0000256" key="2">
    <source>
        <dbReference type="SAM" id="MobiDB-lite"/>
    </source>
</evidence>
<evidence type="ECO:0000313" key="5">
    <source>
        <dbReference type="Proteomes" id="UP000614047"/>
    </source>
</evidence>
<dbReference type="InterPro" id="IPR003018">
    <property type="entry name" value="GAF"/>
</dbReference>
<dbReference type="SMART" id="SM00331">
    <property type="entry name" value="PP2C_SIG"/>
    <property type="match status" value="1"/>
</dbReference>